<dbReference type="InterPro" id="IPR027417">
    <property type="entry name" value="P-loop_NTPase"/>
</dbReference>
<dbReference type="InterPro" id="IPR003593">
    <property type="entry name" value="AAA+_ATPase"/>
</dbReference>
<dbReference type="InterPro" id="IPR041664">
    <property type="entry name" value="AAA_16"/>
</dbReference>
<evidence type="ECO:0000256" key="3">
    <source>
        <dbReference type="ARBA" id="ARBA00023125"/>
    </source>
</evidence>
<comment type="similarity">
    <text evidence="1">Belongs to the AfsR/DnrI/RedD regulatory family.</text>
</comment>
<evidence type="ECO:0000259" key="7">
    <source>
        <dbReference type="PROSITE" id="PS51755"/>
    </source>
</evidence>
<dbReference type="InterPro" id="IPR051677">
    <property type="entry name" value="AfsR-DnrI-RedD_regulator"/>
</dbReference>
<sequence>MINIAAGSSFRTASDPSRRDEARVACRVLAEFRALGPLEAVVAGRLVDLGAPKQRALLALLVSRAGQPVAVEVILEALWAEHPPPSAMASLQAYVANLRRVLEPDRAPRTPATVLRTCPPGYLLDRRVVDVDVHRFSGHATAGWQAWDRGDAQQALREFETALSLWRGQAYAEVAYAPCIVPEVARLEELRLSVVEARCAALLAVGAHEVAVAELDAFVHAYPLREYGCELLSLALYRAGRQADALGVLRATQRRLSEELGIDPRPSLQHLEREILNQVPALEWRPAPPVAVPTGPDRPAATGRARTTGPLPPAAPSPLVDGEVFVGREDALRQLLDALTGATGRGRVVTVSGEPGIGKTSLLRRFAMLAGAPVLWGSCPEHVVAPPLWLWEQILRAAGTCFPHHPVPAPVAELLNGDHQQMADGTEVATATLRRFEAILHYLTDASQAAPLVIVFDHLHRADASSLKLLAHLAESVPENRLLLAVSYRSGEAASLAETLAALARSELTRIELAGLDVRETRCLASDLLHREVGRPTAEGLWERTEGNPFFLRELIKLLTTDEHLAHPHTVPVPVPVREVVLRRMGCLPQSALDVVSVAAVAGRHFAIEIVAEAAGIGIESALEIMDAAGAVGLIVEDEQRLGWFRFTHALAAEALYESIGRLRRVRLHRRIGMAAVRAWAGVPERAAEIARHWLLAAELDPAAAARACTYAAAAARAADTRLAFGEAATLWRQALTAAELAQREDFDRYPLLLGLGTSLYRAGNPRDGLPVFIQAIEESLVVGESRGKPATSRLVAVAAAAVGEPLWRQSGDGEAGRRLVDALERALAQVTDPVSHALLLSCLGVARMRDDDRGRRVALSDEALALTRLVNDRLALTDLPQVDANRSNSPGQARWSMLDGRSDQGPNPN</sequence>
<dbReference type="CDD" id="cd15831">
    <property type="entry name" value="BTAD"/>
    <property type="match status" value="1"/>
</dbReference>
<dbReference type="InterPro" id="IPR016032">
    <property type="entry name" value="Sig_transdc_resp-reg_C-effctor"/>
</dbReference>
<keyword evidence="4" id="KW-0804">Transcription</keyword>
<evidence type="ECO:0000313" key="8">
    <source>
        <dbReference type="EMBL" id="MBM7077386.1"/>
    </source>
</evidence>
<organism evidence="8 9">
    <name type="scientific">Micromonospora humida</name>
    <dbReference type="NCBI Taxonomy" id="2809018"/>
    <lineage>
        <taxon>Bacteria</taxon>
        <taxon>Bacillati</taxon>
        <taxon>Actinomycetota</taxon>
        <taxon>Actinomycetes</taxon>
        <taxon>Micromonosporales</taxon>
        <taxon>Micromonosporaceae</taxon>
        <taxon>Micromonospora</taxon>
    </lineage>
</organism>
<dbReference type="SUPFAM" id="SSF52540">
    <property type="entry name" value="P-loop containing nucleoside triphosphate hydrolases"/>
    <property type="match status" value="1"/>
</dbReference>
<dbReference type="RefSeq" id="WP_204925362.1">
    <property type="nucleotide sequence ID" value="NZ_JAFEUC010000006.1"/>
</dbReference>
<dbReference type="Gene3D" id="1.10.10.10">
    <property type="entry name" value="Winged helix-like DNA-binding domain superfamily/Winged helix DNA-binding domain"/>
    <property type="match status" value="1"/>
</dbReference>
<feature type="region of interest" description="Disordered" evidence="6">
    <location>
        <begin position="287"/>
        <end position="319"/>
    </location>
</feature>
<dbReference type="PANTHER" id="PTHR35807:SF1">
    <property type="entry name" value="TRANSCRIPTIONAL REGULATOR REDD"/>
    <property type="match status" value="1"/>
</dbReference>
<proteinExistence type="inferred from homology"/>
<dbReference type="PANTHER" id="PTHR35807">
    <property type="entry name" value="TRANSCRIPTIONAL REGULATOR REDD-RELATED"/>
    <property type="match status" value="1"/>
</dbReference>
<reference evidence="8 9" key="1">
    <citation type="submission" date="2021-02" db="EMBL/GenBank/DDBJ databases">
        <authorList>
            <person name="Ra J.-S."/>
        </authorList>
    </citation>
    <scope>NUCLEOTIDE SEQUENCE [LARGE SCALE GENOMIC DNA]</scope>
    <source>
        <strain evidence="8 9">MMS20-R1-14</strain>
    </source>
</reference>
<dbReference type="InterPro" id="IPR036388">
    <property type="entry name" value="WH-like_DNA-bd_sf"/>
</dbReference>
<evidence type="ECO:0000256" key="1">
    <source>
        <dbReference type="ARBA" id="ARBA00005820"/>
    </source>
</evidence>
<dbReference type="InterPro" id="IPR005158">
    <property type="entry name" value="BTAD"/>
</dbReference>
<feature type="region of interest" description="Disordered" evidence="6">
    <location>
        <begin position="883"/>
        <end position="910"/>
    </location>
</feature>
<dbReference type="Pfam" id="PF00486">
    <property type="entry name" value="Trans_reg_C"/>
    <property type="match status" value="1"/>
</dbReference>
<dbReference type="SMART" id="SM00382">
    <property type="entry name" value="AAA"/>
    <property type="match status" value="1"/>
</dbReference>
<dbReference type="Gene3D" id="3.40.50.300">
    <property type="entry name" value="P-loop containing nucleotide triphosphate hydrolases"/>
    <property type="match status" value="1"/>
</dbReference>
<keyword evidence="9" id="KW-1185">Reference proteome</keyword>
<dbReference type="Pfam" id="PF03704">
    <property type="entry name" value="BTAD"/>
    <property type="match status" value="1"/>
</dbReference>
<dbReference type="SUPFAM" id="SSF48452">
    <property type="entry name" value="TPR-like"/>
    <property type="match status" value="1"/>
</dbReference>
<evidence type="ECO:0000256" key="4">
    <source>
        <dbReference type="ARBA" id="ARBA00023163"/>
    </source>
</evidence>
<dbReference type="SMART" id="SM01043">
    <property type="entry name" value="BTAD"/>
    <property type="match status" value="1"/>
</dbReference>
<accession>A0ABS2IVV9</accession>
<evidence type="ECO:0000256" key="2">
    <source>
        <dbReference type="ARBA" id="ARBA00023015"/>
    </source>
</evidence>
<feature type="DNA-binding region" description="OmpR/PhoB-type" evidence="5">
    <location>
        <begin position="19"/>
        <end position="126"/>
    </location>
</feature>
<gene>
    <name evidence="8" type="ORF">JQX11_13690</name>
</gene>
<evidence type="ECO:0000256" key="5">
    <source>
        <dbReference type="PROSITE-ProRule" id="PRU01091"/>
    </source>
</evidence>
<evidence type="ECO:0000256" key="6">
    <source>
        <dbReference type="SAM" id="MobiDB-lite"/>
    </source>
</evidence>
<name>A0ABS2IVV9_9ACTN</name>
<feature type="domain" description="OmpR/PhoB-type" evidence="7">
    <location>
        <begin position="19"/>
        <end position="126"/>
    </location>
</feature>
<comment type="caution">
    <text evidence="8">The sequence shown here is derived from an EMBL/GenBank/DDBJ whole genome shotgun (WGS) entry which is preliminary data.</text>
</comment>
<dbReference type="Pfam" id="PF13191">
    <property type="entry name" value="AAA_16"/>
    <property type="match status" value="1"/>
</dbReference>
<dbReference type="SUPFAM" id="SSF46894">
    <property type="entry name" value="C-terminal effector domain of the bipartite response regulators"/>
    <property type="match status" value="1"/>
</dbReference>
<keyword evidence="3 5" id="KW-0238">DNA-binding</keyword>
<protein>
    <submittedName>
        <fullName evidence="8">AAA family ATPase</fullName>
    </submittedName>
</protein>
<dbReference type="Proteomes" id="UP001518872">
    <property type="component" value="Unassembled WGS sequence"/>
</dbReference>
<dbReference type="InterPro" id="IPR001867">
    <property type="entry name" value="OmpR/PhoB-type_DNA-bd"/>
</dbReference>
<dbReference type="SMART" id="SM00862">
    <property type="entry name" value="Trans_reg_C"/>
    <property type="match status" value="1"/>
</dbReference>
<evidence type="ECO:0000313" key="9">
    <source>
        <dbReference type="Proteomes" id="UP001518872"/>
    </source>
</evidence>
<dbReference type="InterPro" id="IPR011990">
    <property type="entry name" value="TPR-like_helical_dom_sf"/>
</dbReference>
<dbReference type="EMBL" id="JAFEUC010000006">
    <property type="protein sequence ID" value="MBM7077386.1"/>
    <property type="molecule type" value="Genomic_DNA"/>
</dbReference>
<keyword evidence="2" id="KW-0805">Transcription regulation</keyword>
<dbReference type="Gene3D" id="1.25.40.10">
    <property type="entry name" value="Tetratricopeptide repeat domain"/>
    <property type="match status" value="1"/>
</dbReference>
<dbReference type="PROSITE" id="PS51755">
    <property type="entry name" value="OMPR_PHOB"/>
    <property type="match status" value="1"/>
</dbReference>